<keyword evidence="2" id="KW-1185">Reference proteome</keyword>
<name>A0A091FQL7_CUCCA</name>
<reference evidence="1 2" key="1">
    <citation type="submission" date="2014-04" db="EMBL/GenBank/DDBJ databases">
        <title>Genome evolution of avian class.</title>
        <authorList>
            <person name="Zhang G."/>
            <person name="Li C."/>
        </authorList>
    </citation>
    <scope>NUCLEOTIDE SEQUENCE [LARGE SCALE GENOMIC DNA]</scope>
    <source>
        <strain evidence="1">BGI_N303</strain>
    </source>
</reference>
<evidence type="ECO:0000313" key="2">
    <source>
        <dbReference type="Proteomes" id="UP000053760"/>
    </source>
</evidence>
<proteinExistence type="predicted"/>
<evidence type="ECO:0000313" key="1">
    <source>
        <dbReference type="EMBL" id="KFO71469.1"/>
    </source>
</evidence>
<dbReference type="AlphaFoldDB" id="A0A091FQL7"/>
<accession>A0A091FQL7</accession>
<feature type="non-terminal residue" evidence="1">
    <location>
        <position position="1"/>
    </location>
</feature>
<dbReference type="EMBL" id="KL447264">
    <property type="protein sequence ID" value="KFO71469.1"/>
    <property type="molecule type" value="Genomic_DNA"/>
</dbReference>
<feature type="non-terminal residue" evidence="1">
    <location>
        <position position="96"/>
    </location>
</feature>
<dbReference type="Proteomes" id="UP000053760">
    <property type="component" value="Unassembled WGS sequence"/>
</dbReference>
<organism evidence="1 2">
    <name type="scientific">Cuculus canorus</name>
    <name type="common">Common cuckoo</name>
    <dbReference type="NCBI Taxonomy" id="55661"/>
    <lineage>
        <taxon>Eukaryota</taxon>
        <taxon>Metazoa</taxon>
        <taxon>Chordata</taxon>
        <taxon>Craniata</taxon>
        <taxon>Vertebrata</taxon>
        <taxon>Euteleostomi</taxon>
        <taxon>Archelosauria</taxon>
        <taxon>Archosauria</taxon>
        <taxon>Dinosauria</taxon>
        <taxon>Saurischia</taxon>
        <taxon>Theropoda</taxon>
        <taxon>Coelurosauria</taxon>
        <taxon>Aves</taxon>
        <taxon>Neognathae</taxon>
        <taxon>Neoaves</taxon>
        <taxon>Otidimorphae</taxon>
        <taxon>Cuculiformes</taxon>
        <taxon>Cuculidae</taxon>
        <taxon>Cuculus</taxon>
    </lineage>
</organism>
<sequence>PLLLTKQLSILNYLLTYKISNQCAVKVGDLLHSARDVPWPRGTTGITVGLLFVVIVPQDKAEQKTWHHNIADPQHREVAACGTGEQLALDSCPRTQ</sequence>
<gene>
    <name evidence="1" type="ORF">N303_08743</name>
</gene>
<protein>
    <submittedName>
        <fullName evidence="1">Uncharacterized protein</fullName>
    </submittedName>
</protein>